<dbReference type="RefSeq" id="WP_021074957.1">
    <property type="nucleotide sequence ID" value="NZ_FNPC01000008.1"/>
</dbReference>
<evidence type="ECO:0000259" key="8">
    <source>
        <dbReference type="Pfam" id="PF03900"/>
    </source>
</evidence>
<dbReference type="InterPro" id="IPR000860">
    <property type="entry name" value="HemC"/>
</dbReference>
<keyword evidence="4" id="KW-0627">Porphyrin biosynthesis</keyword>
<feature type="domain" description="Porphobilinogen deaminase C-terminal" evidence="8">
    <location>
        <begin position="287"/>
        <end position="355"/>
    </location>
</feature>
<dbReference type="PANTHER" id="PTHR11557:SF0">
    <property type="entry name" value="PORPHOBILINOGEN DEAMINASE"/>
    <property type="match status" value="1"/>
</dbReference>
<dbReference type="Pfam" id="PF01379">
    <property type="entry name" value="Porphobil_deam"/>
    <property type="match status" value="2"/>
</dbReference>
<dbReference type="EMBL" id="FNPC01000008">
    <property type="protein sequence ID" value="SDY69269.1"/>
    <property type="molecule type" value="Genomic_DNA"/>
</dbReference>
<dbReference type="InterPro" id="IPR022419">
    <property type="entry name" value="Porphobilin_deaminase_cofac_BS"/>
</dbReference>
<evidence type="ECO:0000256" key="5">
    <source>
        <dbReference type="NCBIfam" id="TIGR00212"/>
    </source>
</evidence>
<dbReference type="GO" id="GO:0006783">
    <property type="term" value="P:heme biosynthetic process"/>
    <property type="evidence" value="ECO:0007669"/>
    <property type="project" value="TreeGrafter"/>
</dbReference>
<comment type="similarity">
    <text evidence="2">Belongs to the HMBS family.</text>
</comment>
<dbReference type="Gene3D" id="3.30.160.40">
    <property type="entry name" value="Porphobilinogen deaminase, C-terminal domain"/>
    <property type="match status" value="1"/>
</dbReference>
<evidence type="ECO:0000256" key="3">
    <source>
        <dbReference type="ARBA" id="ARBA00022679"/>
    </source>
</evidence>
<dbReference type="Proteomes" id="UP000199079">
    <property type="component" value="Unassembled WGS sequence"/>
</dbReference>
<dbReference type="GeneID" id="43840269"/>
<reference evidence="10" key="1">
    <citation type="submission" date="2016-10" db="EMBL/GenBank/DDBJ databases">
        <authorList>
            <person name="Varghese N."/>
            <person name="Submissions S."/>
        </authorList>
    </citation>
    <scope>NUCLEOTIDE SEQUENCE [LARGE SCALE GENOMIC DNA]</scope>
    <source>
        <strain evidence="10">DC30,IBRC 10041,KCTC 4046</strain>
    </source>
</reference>
<dbReference type="NCBIfam" id="TIGR00212">
    <property type="entry name" value="hemC"/>
    <property type="match status" value="1"/>
</dbReference>
<dbReference type="AlphaFoldDB" id="A0A1H3LZ20"/>
<accession>A0A1H3LZ20</accession>
<gene>
    <name evidence="9" type="ORF">SAMN05216564_10854</name>
</gene>
<dbReference type="OrthoDB" id="8042at2157"/>
<dbReference type="PIRSF" id="PIRSF001438">
    <property type="entry name" value="4pyrrol_synth_OHMeBilane_synth"/>
    <property type="match status" value="1"/>
</dbReference>
<sequence length="374" mass="40338">MTRSLRLATRGSDLAVKQAATVADALATRRREVETRTVETRGDRIPDALIHELGRTGAFVRSLDEEVLAGDADLAVHSLKDVPTEGIDDLVIAGVPERGPAGDVLVTPAGRDLDDLDPGSVIGTASLRRTAQIKAARPDLEVEPIRGNVDTRIEKLLAPELQREHEARMEAQSEAKGEAGGEENAADAADDEDDREFEATVEEWFDSLSELERAAMEREVESEYDGLVLAEAGLARSGLLEEVPTVRLERGEFVPAAGQGAIAVVAADPDVIDAVRSAVDHPRTRVETTVERTILAELGGGCIAPIGINAIVQGSYVHTTVRVLSQDGTEEVAETRDLDIERYGQDARAFGRDLADRGADELIERARKRSDEDD</sequence>
<comment type="cofactor">
    <cofactor evidence="1">
        <name>dipyrromethane</name>
        <dbReference type="ChEBI" id="CHEBI:60342"/>
    </cofactor>
</comment>
<evidence type="ECO:0000313" key="10">
    <source>
        <dbReference type="Proteomes" id="UP000199079"/>
    </source>
</evidence>
<feature type="domain" description="Porphobilinogen deaminase N-terminal" evidence="7">
    <location>
        <begin position="221"/>
        <end position="268"/>
    </location>
</feature>
<dbReference type="Pfam" id="PF03900">
    <property type="entry name" value="Porphobil_deamC"/>
    <property type="match status" value="1"/>
</dbReference>
<keyword evidence="3" id="KW-0808">Transferase</keyword>
<dbReference type="InterPro" id="IPR022418">
    <property type="entry name" value="Porphobilinogen_deaminase_C"/>
</dbReference>
<feature type="compositionally biased region" description="Basic and acidic residues" evidence="6">
    <location>
        <begin position="160"/>
        <end position="179"/>
    </location>
</feature>
<dbReference type="PRINTS" id="PR00151">
    <property type="entry name" value="PORPHBDMNASE"/>
</dbReference>
<dbReference type="SUPFAM" id="SSF54782">
    <property type="entry name" value="Porphobilinogen deaminase (hydroxymethylbilane synthase), C-terminal domain"/>
    <property type="match status" value="1"/>
</dbReference>
<dbReference type="Gene3D" id="3.40.190.10">
    <property type="entry name" value="Periplasmic binding protein-like II"/>
    <property type="match status" value="2"/>
</dbReference>
<dbReference type="PROSITE" id="PS00533">
    <property type="entry name" value="PORPHOBILINOGEN_DEAM"/>
    <property type="match status" value="1"/>
</dbReference>
<evidence type="ECO:0000256" key="2">
    <source>
        <dbReference type="ARBA" id="ARBA00005638"/>
    </source>
</evidence>
<organism evidence="9 10">
    <name type="scientific">Halopenitus persicus</name>
    <dbReference type="NCBI Taxonomy" id="1048396"/>
    <lineage>
        <taxon>Archaea</taxon>
        <taxon>Methanobacteriati</taxon>
        <taxon>Methanobacteriota</taxon>
        <taxon>Stenosarchaea group</taxon>
        <taxon>Halobacteria</taxon>
        <taxon>Halobacteriales</taxon>
        <taxon>Haloferacaceae</taxon>
        <taxon>Halopenitus</taxon>
    </lineage>
</organism>
<keyword evidence="10" id="KW-1185">Reference proteome</keyword>
<evidence type="ECO:0000313" key="9">
    <source>
        <dbReference type="EMBL" id="SDY69269.1"/>
    </source>
</evidence>
<dbReference type="EC" id="2.5.1.61" evidence="5"/>
<feature type="domain" description="Porphobilinogen deaminase N-terminal" evidence="7">
    <location>
        <begin position="5"/>
        <end position="158"/>
    </location>
</feature>
<evidence type="ECO:0000256" key="1">
    <source>
        <dbReference type="ARBA" id="ARBA00001916"/>
    </source>
</evidence>
<dbReference type="SUPFAM" id="SSF53850">
    <property type="entry name" value="Periplasmic binding protein-like II"/>
    <property type="match status" value="2"/>
</dbReference>
<evidence type="ECO:0000256" key="6">
    <source>
        <dbReference type="SAM" id="MobiDB-lite"/>
    </source>
</evidence>
<dbReference type="GO" id="GO:0004418">
    <property type="term" value="F:hydroxymethylbilane synthase activity"/>
    <property type="evidence" value="ECO:0007669"/>
    <property type="project" value="UniProtKB-UniRule"/>
</dbReference>
<dbReference type="PANTHER" id="PTHR11557">
    <property type="entry name" value="PORPHOBILINOGEN DEAMINASE"/>
    <property type="match status" value="1"/>
</dbReference>
<name>A0A1H3LZ20_9EURY</name>
<dbReference type="InterPro" id="IPR022417">
    <property type="entry name" value="Porphobilin_deaminase_N"/>
</dbReference>
<protein>
    <recommendedName>
        <fullName evidence="5">Hydroxymethylbilane synthase</fullName>
        <ecNumber evidence="5">2.5.1.61</ecNumber>
    </recommendedName>
</protein>
<feature type="compositionally biased region" description="Acidic residues" evidence="6">
    <location>
        <begin position="180"/>
        <end position="197"/>
    </location>
</feature>
<dbReference type="GO" id="GO:0005737">
    <property type="term" value="C:cytoplasm"/>
    <property type="evidence" value="ECO:0007669"/>
    <property type="project" value="UniProtKB-UniRule"/>
</dbReference>
<feature type="region of interest" description="Disordered" evidence="6">
    <location>
        <begin position="160"/>
        <end position="197"/>
    </location>
</feature>
<dbReference type="InterPro" id="IPR036803">
    <property type="entry name" value="Porphobilinogen_deaminase_C_sf"/>
</dbReference>
<evidence type="ECO:0000256" key="4">
    <source>
        <dbReference type="ARBA" id="ARBA00023244"/>
    </source>
</evidence>
<proteinExistence type="inferred from homology"/>
<evidence type="ECO:0000259" key="7">
    <source>
        <dbReference type="Pfam" id="PF01379"/>
    </source>
</evidence>